<dbReference type="Proteomes" id="UP000011717">
    <property type="component" value="Unassembled WGS sequence"/>
</dbReference>
<gene>
    <name evidence="2" type="ORF">C725_0003</name>
</gene>
<keyword evidence="1" id="KW-1133">Transmembrane helix</keyword>
<keyword evidence="1" id="KW-0472">Membrane</keyword>
<sequence>MIRVTFGDVLYRRLFPVVVLICIAGGVMAFAAEAMHMSLNCFIAVFFGVRLDNHIALRRQAEAEAAAAERWQRLRGPVIAG</sequence>
<dbReference type="RefSeq" id="WP_008599362.1">
    <property type="nucleotide sequence ID" value="NZ_AMRV01000001.1"/>
</dbReference>
<feature type="transmembrane region" description="Helical" evidence="1">
    <location>
        <begin position="14"/>
        <end position="32"/>
    </location>
</feature>
<dbReference type="AlphaFoldDB" id="M2U7U4"/>
<keyword evidence="3" id="KW-1185">Reference proteome</keyword>
<dbReference type="EMBL" id="AMRV01000001">
    <property type="protein sequence ID" value="EMD84073.1"/>
    <property type="molecule type" value="Genomic_DNA"/>
</dbReference>
<proteinExistence type="predicted"/>
<keyword evidence="1" id="KW-0812">Transmembrane</keyword>
<organism evidence="2 3">
    <name type="scientific">Pacificimonas flava</name>
    <dbReference type="NCBI Taxonomy" id="1234595"/>
    <lineage>
        <taxon>Bacteria</taxon>
        <taxon>Pseudomonadati</taxon>
        <taxon>Pseudomonadota</taxon>
        <taxon>Alphaproteobacteria</taxon>
        <taxon>Sphingomonadales</taxon>
        <taxon>Sphingosinicellaceae</taxon>
        <taxon>Pacificimonas</taxon>
    </lineage>
</organism>
<evidence type="ECO:0000256" key="1">
    <source>
        <dbReference type="SAM" id="Phobius"/>
    </source>
</evidence>
<comment type="caution">
    <text evidence="2">The sequence shown here is derived from an EMBL/GenBank/DDBJ whole genome shotgun (WGS) entry which is preliminary data.</text>
</comment>
<name>M2U7U4_9SPHN</name>
<evidence type="ECO:0000313" key="3">
    <source>
        <dbReference type="Proteomes" id="UP000011717"/>
    </source>
</evidence>
<reference evidence="2 3" key="1">
    <citation type="journal article" date="2013" name="Genome Announc.">
        <title>Draft Genome Sequence of Strain JLT2015T, Belonging to the Family Sphingomonadaceae of the Alphaproteobacteria.</title>
        <authorList>
            <person name="Tang K."/>
            <person name="Liu K."/>
            <person name="Li S."/>
            <person name="Jiao N."/>
        </authorList>
    </citation>
    <scope>NUCLEOTIDE SEQUENCE [LARGE SCALE GENOMIC DNA]</scope>
    <source>
        <strain evidence="2 3">JLT2015</strain>
    </source>
</reference>
<dbReference type="OrthoDB" id="9990695at2"/>
<evidence type="ECO:0000313" key="2">
    <source>
        <dbReference type="EMBL" id="EMD84073.1"/>
    </source>
</evidence>
<accession>M2U7U4</accession>
<protein>
    <submittedName>
        <fullName evidence="2">Uncharacterized protein</fullName>
    </submittedName>
</protein>